<name>A0A1J0A3L2_9ENTE</name>
<feature type="transmembrane region" description="Helical" evidence="1">
    <location>
        <begin position="226"/>
        <end position="243"/>
    </location>
</feature>
<dbReference type="KEGG" id="vte:BHY08_00955"/>
<dbReference type="PANTHER" id="PTHR32502">
    <property type="entry name" value="N-ACETYLGALACTOSAMINE PERMEASE II COMPONENT-RELATED"/>
    <property type="match status" value="1"/>
</dbReference>
<evidence type="ECO:0000313" key="3">
    <source>
        <dbReference type="Proteomes" id="UP000191200"/>
    </source>
</evidence>
<dbReference type="OrthoDB" id="9795582at2"/>
<dbReference type="RefSeq" id="WP_071456085.1">
    <property type="nucleotide sequence ID" value="NZ_CP017267.1"/>
</dbReference>
<keyword evidence="3" id="KW-1185">Reference proteome</keyword>
<keyword evidence="1" id="KW-0812">Transmembrane</keyword>
<gene>
    <name evidence="2" type="ORF">BHY08_00955</name>
</gene>
<dbReference type="InterPro" id="IPR004704">
    <property type="entry name" value="PTS_IID_man"/>
</dbReference>
<proteinExistence type="predicted"/>
<dbReference type="InterPro" id="IPR050303">
    <property type="entry name" value="GatZ_KbaZ_carbometab"/>
</dbReference>
<dbReference type="AlphaFoldDB" id="A0A1J0A3L2"/>
<dbReference type="Pfam" id="PF03613">
    <property type="entry name" value="EIID-AGA"/>
    <property type="match status" value="1"/>
</dbReference>
<organism evidence="2 3">
    <name type="scientific">Vagococcus teuberi</name>
    <dbReference type="NCBI Taxonomy" id="519472"/>
    <lineage>
        <taxon>Bacteria</taxon>
        <taxon>Bacillati</taxon>
        <taxon>Bacillota</taxon>
        <taxon>Bacilli</taxon>
        <taxon>Lactobacillales</taxon>
        <taxon>Enterococcaceae</taxon>
        <taxon>Vagococcus</taxon>
    </lineage>
</organism>
<dbReference type="GO" id="GO:0009401">
    <property type="term" value="P:phosphoenolpyruvate-dependent sugar phosphotransferase system"/>
    <property type="evidence" value="ECO:0007669"/>
    <property type="project" value="InterPro"/>
</dbReference>
<dbReference type="PANTHER" id="PTHR32502:SF23">
    <property type="entry name" value="TRANSPORT PROTEIN, PTS SYSTEM"/>
    <property type="match status" value="1"/>
</dbReference>
<reference evidence="2 3" key="1">
    <citation type="submission" date="2016-09" db="EMBL/GenBank/DDBJ databases">
        <title>Vagococcus teuberi sp. nov., isolated from the Malian artisanal sour milk fene.</title>
        <authorList>
            <person name="Wullschleger S."/>
            <person name="Seifert C."/>
            <person name="Baumgartner S."/>
            <person name="Lacroix C."/>
            <person name="Bonfoh B."/>
            <person name="Stevens M.J."/>
            <person name="Meile L."/>
        </authorList>
    </citation>
    <scope>NUCLEOTIDE SEQUENCE [LARGE SCALE GENOMIC DNA]</scope>
    <source>
        <strain evidence="2 3">DSM 21459</strain>
    </source>
</reference>
<dbReference type="EMBL" id="CP017267">
    <property type="protein sequence ID" value="APB30517.1"/>
    <property type="molecule type" value="Genomic_DNA"/>
</dbReference>
<sequence>MASNQQPVLTKKDYFKASLRSYVLQNGFNYGNYQGTGYANILFPSLRKIYKDDEEKLKDVTISNLEFYNTNPQLVPFITSMQLAMYDNGQNEEDTRAIKFALMGPLSGIGDSLSQFGLAPLFSTIAAGMALDGLIAGPIFFIVCMFGITFGLRMLMGYLGYKLGTNVIDTLSEKMASIAKIATTIGVTVISGLSVSFVKANLALEYVTKVEGKDQVVALQTVFDKIAPNLLPVLVTAGVYVLIRKYKWSTYRLIALLIVLGIALSMLGILK</sequence>
<evidence type="ECO:0000313" key="2">
    <source>
        <dbReference type="EMBL" id="APB30517.1"/>
    </source>
</evidence>
<feature type="transmembrane region" description="Helical" evidence="1">
    <location>
        <begin position="250"/>
        <end position="270"/>
    </location>
</feature>
<dbReference type="GO" id="GO:0005886">
    <property type="term" value="C:plasma membrane"/>
    <property type="evidence" value="ECO:0007669"/>
    <property type="project" value="TreeGrafter"/>
</dbReference>
<accession>A0A1J0A3L2</accession>
<dbReference type="PROSITE" id="PS51108">
    <property type="entry name" value="PTS_EIID"/>
    <property type="match status" value="1"/>
</dbReference>
<keyword evidence="1" id="KW-0472">Membrane</keyword>
<dbReference type="Proteomes" id="UP000191200">
    <property type="component" value="Chromosome"/>
</dbReference>
<protein>
    <submittedName>
        <fullName evidence="2">PTS N-acetylgalactosamine transporter subunit IID</fullName>
    </submittedName>
</protein>
<keyword evidence="1" id="KW-1133">Transmembrane helix</keyword>
<feature type="transmembrane region" description="Helical" evidence="1">
    <location>
        <begin position="137"/>
        <end position="156"/>
    </location>
</feature>
<evidence type="ECO:0000256" key="1">
    <source>
        <dbReference type="SAM" id="Phobius"/>
    </source>
</evidence>
<dbReference type="STRING" id="519472.BHY08_00955"/>
<feature type="transmembrane region" description="Helical" evidence="1">
    <location>
        <begin position="177"/>
        <end position="198"/>
    </location>
</feature>